<keyword evidence="13" id="KW-1185">Reference proteome</keyword>
<dbReference type="Gene3D" id="2.40.30.170">
    <property type="match status" value="1"/>
</dbReference>
<dbReference type="SUPFAM" id="SSF111369">
    <property type="entry name" value="HlyD-like secretion proteins"/>
    <property type="match status" value="1"/>
</dbReference>
<evidence type="ECO:0000259" key="11">
    <source>
        <dbReference type="Pfam" id="PF26002"/>
    </source>
</evidence>
<sequence>MNRQVGPARPFQAPAFTVEDADVVDLELKRRLRRPMVMGGAVVGVFVLGLGLFSAVAPLNAAVLAPGQVRVEANRKTLRHLTGGTVREILVREGEQVKAGQPLLRMDEVQAKAAYDVLRSQQDALLAQIARLQAESSGQRSITFPPELTSRMSDPAVAAVVRDQEFLFNSRLSLYESQSSMLSQRVQQFQAQAGGIQAQLESIAEQTRLTNEELAGYKTLHEKGFAPKTLILRYERNLADLAGRRGQLLGELGRNREQMAEAQIQLAALREERITKGAEALREAQVRLAEVTPRLTAATQSFQQTVVRSPADGYVLNMTTHTPGGVVAAGEVMMDVVPSNAPLIVTARLKPEEIDDVRPGMDARVRLSAFNYRKVPPVDAKVVTVSADALVDQKTGVSYFNADLRIPVEELRKLPKGVKLAPGMPAQAMITTGQRTILGYIMGPITDTVRTALREE</sequence>
<evidence type="ECO:0000256" key="9">
    <source>
        <dbReference type="RuleBase" id="RU365093"/>
    </source>
</evidence>
<dbReference type="PRINTS" id="PR01490">
    <property type="entry name" value="RTXTOXIND"/>
</dbReference>
<proteinExistence type="inferred from homology"/>
<dbReference type="PROSITE" id="PS00543">
    <property type="entry name" value="HLYD_FAMILY"/>
    <property type="match status" value="1"/>
</dbReference>
<dbReference type="Pfam" id="PF26002">
    <property type="entry name" value="Beta-barrel_AprE"/>
    <property type="match status" value="1"/>
</dbReference>
<feature type="domain" description="AprE-like long alpha-helical hairpin" evidence="10">
    <location>
        <begin position="111"/>
        <end position="300"/>
    </location>
</feature>
<gene>
    <name evidence="12" type="ORF">ACFSC0_04965</name>
</gene>
<dbReference type="InterPro" id="IPR058781">
    <property type="entry name" value="HH_AprE-like"/>
</dbReference>
<protein>
    <recommendedName>
        <fullName evidence="9">Membrane fusion protein (MFP) family protein</fullName>
    </recommendedName>
</protein>
<evidence type="ECO:0000256" key="4">
    <source>
        <dbReference type="ARBA" id="ARBA00022475"/>
    </source>
</evidence>
<feature type="transmembrane region" description="Helical" evidence="9">
    <location>
        <begin position="36"/>
        <end position="57"/>
    </location>
</feature>
<comment type="caution">
    <text evidence="12">The sequence shown here is derived from an EMBL/GenBank/DDBJ whole genome shotgun (WGS) entry which is preliminary data.</text>
</comment>
<evidence type="ECO:0000256" key="6">
    <source>
        <dbReference type="ARBA" id="ARBA00022692"/>
    </source>
</evidence>
<evidence type="ECO:0000313" key="12">
    <source>
        <dbReference type="EMBL" id="MFD1782736.1"/>
    </source>
</evidence>
<feature type="domain" description="AprE-like beta-barrel" evidence="11">
    <location>
        <begin position="343"/>
        <end position="433"/>
    </location>
</feature>
<dbReference type="InterPro" id="IPR010129">
    <property type="entry name" value="T1SS_HlyD"/>
</dbReference>
<evidence type="ECO:0000256" key="7">
    <source>
        <dbReference type="ARBA" id="ARBA00022989"/>
    </source>
</evidence>
<evidence type="ECO:0000256" key="3">
    <source>
        <dbReference type="ARBA" id="ARBA00022448"/>
    </source>
</evidence>
<evidence type="ECO:0000259" key="10">
    <source>
        <dbReference type="Pfam" id="PF25994"/>
    </source>
</evidence>
<keyword evidence="8 9" id="KW-0472">Membrane</keyword>
<dbReference type="Pfam" id="PF25994">
    <property type="entry name" value="HH_AprE"/>
    <property type="match status" value="1"/>
</dbReference>
<reference evidence="13" key="1">
    <citation type="journal article" date="2019" name="Int. J. Syst. Evol. Microbiol.">
        <title>The Global Catalogue of Microorganisms (GCM) 10K type strain sequencing project: providing services to taxonomists for standard genome sequencing and annotation.</title>
        <authorList>
            <consortium name="The Broad Institute Genomics Platform"/>
            <consortium name="The Broad Institute Genome Sequencing Center for Infectious Disease"/>
            <person name="Wu L."/>
            <person name="Ma J."/>
        </authorList>
    </citation>
    <scope>NUCLEOTIDE SEQUENCE [LARGE SCALE GENOMIC DNA]</scope>
    <source>
        <strain evidence="13">DFY28</strain>
    </source>
</reference>
<keyword evidence="4 9" id="KW-1003">Cell membrane</keyword>
<dbReference type="RefSeq" id="WP_377282408.1">
    <property type="nucleotide sequence ID" value="NZ_JBHRSI010000006.1"/>
</dbReference>
<accession>A0ABW4MYJ2</accession>
<evidence type="ECO:0000256" key="1">
    <source>
        <dbReference type="ARBA" id="ARBA00004377"/>
    </source>
</evidence>
<dbReference type="EMBL" id="JBHUEY010000001">
    <property type="protein sequence ID" value="MFD1782736.1"/>
    <property type="molecule type" value="Genomic_DNA"/>
</dbReference>
<keyword evidence="3 9" id="KW-0813">Transport</keyword>
<comment type="similarity">
    <text evidence="2 9">Belongs to the membrane fusion protein (MFP) (TC 8.A.1) family.</text>
</comment>
<evidence type="ECO:0000256" key="5">
    <source>
        <dbReference type="ARBA" id="ARBA00022519"/>
    </source>
</evidence>
<dbReference type="Proteomes" id="UP001597237">
    <property type="component" value="Unassembled WGS sequence"/>
</dbReference>
<evidence type="ECO:0000256" key="2">
    <source>
        <dbReference type="ARBA" id="ARBA00009477"/>
    </source>
</evidence>
<dbReference type="InterPro" id="IPR006144">
    <property type="entry name" value="Secretion_HlyD_CS"/>
</dbReference>
<dbReference type="InterPro" id="IPR050739">
    <property type="entry name" value="MFP"/>
</dbReference>
<dbReference type="PANTHER" id="PTHR30386:SF17">
    <property type="entry name" value="ALKALINE PROTEASE SECRETION PROTEIN APRE"/>
    <property type="match status" value="1"/>
</dbReference>
<dbReference type="PANTHER" id="PTHR30386">
    <property type="entry name" value="MEMBRANE FUSION SUBUNIT OF EMRAB-TOLC MULTIDRUG EFFLUX PUMP"/>
    <property type="match status" value="1"/>
</dbReference>
<evidence type="ECO:0000313" key="13">
    <source>
        <dbReference type="Proteomes" id="UP001597237"/>
    </source>
</evidence>
<dbReference type="InterPro" id="IPR058982">
    <property type="entry name" value="Beta-barrel_AprE"/>
</dbReference>
<dbReference type="Gene3D" id="2.40.50.100">
    <property type="match status" value="1"/>
</dbReference>
<keyword evidence="5 9" id="KW-0997">Cell inner membrane</keyword>
<comment type="subcellular location">
    <subcellularLocation>
        <location evidence="1 9">Cell inner membrane</location>
        <topology evidence="1 9">Single-pass membrane protein</topology>
    </subcellularLocation>
</comment>
<dbReference type="NCBIfam" id="TIGR01843">
    <property type="entry name" value="type_I_hlyD"/>
    <property type="match status" value="1"/>
</dbReference>
<evidence type="ECO:0000256" key="8">
    <source>
        <dbReference type="ARBA" id="ARBA00023136"/>
    </source>
</evidence>
<name>A0ABW4MYJ2_9CAUL</name>
<keyword evidence="7 9" id="KW-1133">Transmembrane helix</keyword>
<keyword evidence="6 9" id="KW-0812">Transmembrane</keyword>
<organism evidence="12 13">
    <name type="scientific">Phenylobacterium terrae</name>
    <dbReference type="NCBI Taxonomy" id="2665495"/>
    <lineage>
        <taxon>Bacteria</taxon>
        <taxon>Pseudomonadati</taxon>
        <taxon>Pseudomonadota</taxon>
        <taxon>Alphaproteobacteria</taxon>
        <taxon>Caulobacterales</taxon>
        <taxon>Caulobacteraceae</taxon>
        <taxon>Phenylobacterium</taxon>
    </lineage>
</organism>